<proteinExistence type="predicted"/>
<organism evidence="2 3">
    <name type="scientific">Strix occidentalis caurina</name>
    <name type="common">northern spotted owl</name>
    <dbReference type="NCBI Taxonomy" id="311401"/>
    <lineage>
        <taxon>Eukaryota</taxon>
        <taxon>Metazoa</taxon>
        <taxon>Chordata</taxon>
        <taxon>Craniata</taxon>
        <taxon>Vertebrata</taxon>
        <taxon>Euteleostomi</taxon>
        <taxon>Archelosauria</taxon>
        <taxon>Archosauria</taxon>
        <taxon>Dinosauria</taxon>
        <taxon>Saurischia</taxon>
        <taxon>Theropoda</taxon>
        <taxon>Coelurosauria</taxon>
        <taxon>Aves</taxon>
        <taxon>Neognathae</taxon>
        <taxon>Neoaves</taxon>
        <taxon>Telluraves</taxon>
        <taxon>Strigiformes</taxon>
        <taxon>Strigidae</taxon>
        <taxon>Strix</taxon>
    </lineage>
</organism>
<keyword evidence="3" id="KW-1185">Reference proteome</keyword>
<evidence type="ECO:0000313" key="2">
    <source>
        <dbReference type="Ensembl" id="ENSSOCP00000016811.1"/>
    </source>
</evidence>
<dbReference type="Ensembl" id="ENSSOCT00000017243.1">
    <property type="protein sequence ID" value="ENSSOCP00000016811.1"/>
    <property type="gene ID" value="ENSSOCG00000012666.1"/>
</dbReference>
<reference evidence="2" key="1">
    <citation type="submission" date="2025-08" db="UniProtKB">
        <authorList>
            <consortium name="Ensembl"/>
        </authorList>
    </citation>
    <scope>IDENTIFICATION</scope>
</reference>
<protein>
    <submittedName>
        <fullName evidence="2">Uncharacterized protein</fullName>
    </submittedName>
</protein>
<dbReference type="PANTHER" id="PTHR23357:SF1">
    <property type="entry name" value="RENALASE"/>
    <property type="match status" value="1"/>
</dbReference>
<evidence type="ECO:0000313" key="3">
    <source>
        <dbReference type="Proteomes" id="UP000694551"/>
    </source>
</evidence>
<evidence type="ECO:0000256" key="1">
    <source>
        <dbReference type="SAM" id="SignalP"/>
    </source>
</evidence>
<dbReference type="InterPro" id="IPR036188">
    <property type="entry name" value="FAD/NAD-bd_sf"/>
</dbReference>
<sequence length="185" mass="20030">MARVLVVGAGLTGGACAAQLRGAALGHIAVWDKARGAGGRMSTSGSARDAARTADLGAQYVTLEPERAGAHRRFYEELLSHGILKPLTAPIEGLVVKEGLCNYMAPQGMSSVVKYYLKQSGADVFYEQHVTHICLQDGKWEVSRKMGLPEQFDIVILTMPVPQILQLQGDIVNSKFIPPNHRYLA</sequence>
<reference evidence="2" key="2">
    <citation type="submission" date="2025-09" db="UniProtKB">
        <authorList>
            <consortium name="Ensembl"/>
        </authorList>
    </citation>
    <scope>IDENTIFICATION</scope>
</reference>
<accession>A0A8D0FLQ0</accession>
<dbReference type="InterPro" id="IPR040174">
    <property type="entry name" value="RNLS"/>
</dbReference>
<dbReference type="GO" id="GO:0016651">
    <property type="term" value="F:oxidoreductase activity, acting on NAD(P)H"/>
    <property type="evidence" value="ECO:0007669"/>
    <property type="project" value="InterPro"/>
</dbReference>
<dbReference type="PROSITE" id="PS51257">
    <property type="entry name" value="PROKAR_LIPOPROTEIN"/>
    <property type="match status" value="1"/>
</dbReference>
<feature type="signal peptide" evidence="1">
    <location>
        <begin position="1"/>
        <end position="17"/>
    </location>
</feature>
<keyword evidence="1" id="KW-0732">Signal</keyword>
<dbReference type="Proteomes" id="UP000694551">
    <property type="component" value="Unplaced"/>
</dbReference>
<dbReference type="SUPFAM" id="SSF51905">
    <property type="entry name" value="FAD/NAD(P)-binding domain"/>
    <property type="match status" value="1"/>
</dbReference>
<dbReference type="Gene3D" id="3.50.50.60">
    <property type="entry name" value="FAD/NAD(P)-binding domain"/>
    <property type="match status" value="2"/>
</dbReference>
<feature type="chain" id="PRO_5034580566" evidence="1">
    <location>
        <begin position="18"/>
        <end position="185"/>
    </location>
</feature>
<dbReference type="AlphaFoldDB" id="A0A8D0FLQ0"/>
<dbReference type="GO" id="GO:0005576">
    <property type="term" value="C:extracellular region"/>
    <property type="evidence" value="ECO:0007669"/>
    <property type="project" value="TreeGrafter"/>
</dbReference>
<name>A0A8D0FLQ0_STROC</name>
<dbReference type="PANTHER" id="PTHR23357">
    <property type="entry name" value="RENALASE"/>
    <property type="match status" value="1"/>
</dbReference>
<dbReference type="Pfam" id="PF13450">
    <property type="entry name" value="NAD_binding_8"/>
    <property type="match status" value="1"/>
</dbReference>